<evidence type="ECO:0000256" key="3">
    <source>
        <dbReference type="ARBA" id="ARBA00022448"/>
    </source>
</evidence>
<evidence type="ECO:0000256" key="4">
    <source>
        <dbReference type="ARBA" id="ARBA00022475"/>
    </source>
</evidence>
<feature type="transmembrane region" description="Helical" evidence="8">
    <location>
        <begin position="317"/>
        <end position="339"/>
    </location>
</feature>
<dbReference type="SUPFAM" id="SSF103473">
    <property type="entry name" value="MFS general substrate transporter"/>
    <property type="match status" value="1"/>
</dbReference>
<dbReference type="InterPro" id="IPR036259">
    <property type="entry name" value="MFS_trans_sf"/>
</dbReference>
<evidence type="ECO:0000256" key="2">
    <source>
        <dbReference type="ARBA" id="ARBA00007520"/>
    </source>
</evidence>
<dbReference type="InterPro" id="IPR011701">
    <property type="entry name" value="MFS"/>
</dbReference>
<dbReference type="FunFam" id="1.20.1720.10:FF:000004">
    <property type="entry name" value="EmrB/QacA family drug resistance transporter"/>
    <property type="match status" value="1"/>
</dbReference>
<dbReference type="Gene3D" id="1.20.1250.20">
    <property type="entry name" value="MFS general substrate transporter like domains"/>
    <property type="match status" value="1"/>
</dbReference>
<feature type="transmembrane region" description="Helical" evidence="8">
    <location>
        <begin position="212"/>
        <end position="230"/>
    </location>
</feature>
<evidence type="ECO:0000313" key="10">
    <source>
        <dbReference type="EMBL" id="SNY61988.1"/>
    </source>
</evidence>
<evidence type="ECO:0000313" key="11">
    <source>
        <dbReference type="Proteomes" id="UP000219612"/>
    </source>
</evidence>
<dbReference type="OrthoDB" id="7375466at2"/>
<protein>
    <submittedName>
        <fullName evidence="10">Drug resistance transporter, EmrB/QacA subfamily</fullName>
    </submittedName>
</protein>
<feature type="transmembrane region" description="Helical" evidence="8">
    <location>
        <begin position="375"/>
        <end position="396"/>
    </location>
</feature>
<feature type="domain" description="Major facilitator superfamily (MFS) profile" evidence="9">
    <location>
        <begin position="21"/>
        <end position="522"/>
    </location>
</feature>
<dbReference type="Gene3D" id="1.20.1720.10">
    <property type="entry name" value="Multidrug resistance protein D"/>
    <property type="match status" value="1"/>
</dbReference>
<organism evidence="10 11">
    <name type="scientific">Paractinoplanes atraurantiacus</name>
    <dbReference type="NCBI Taxonomy" id="1036182"/>
    <lineage>
        <taxon>Bacteria</taxon>
        <taxon>Bacillati</taxon>
        <taxon>Actinomycetota</taxon>
        <taxon>Actinomycetes</taxon>
        <taxon>Micromonosporales</taxon>
        <taxon>Micromonosporaceae</taxon>
        <taxon>Paractinoplanes</taxon>
    </lineage>
</organism>
<evidence type="ECO:0000256" key="5">
    <source>
        <dbReference type="ARBA" id="ARBA00022692"/>
    </source>
</evidence>
<dbReference type="RefSeq" id="WP_097326574.1">
    <property type="nucleotide sequence ID" value="NZ_OBDY01000023.1"/>
</dbReference>
<keyword evidence="6 8" id="KW-1133">Transmembrane helix</keyword>
<keyword evidence="4" id="KW-1003">Cell membrane</keyword>
<evidence type="ECO:0000256" key="6">
    <source>
        <dbReference type="ARBA" id="ARBA00022989"/>
    </source>
</evidence>
<keyword evidence="11" id="KW-1185">Reference proteome</keyword>
<dbReference type="Proteomes" id="UP000219612">
    <property type="component" value="Unassembled WGS sequence"/>
</dbReference>
<feature type="transmembrane region" description="Helical" evidence="8">
    <location>
        <begin position="346"/>
        <end position="363"/>
    </location>
</feature>
<dbReference type="PROSITE" id="PS50850">
    <property type="entry name" value="MFS"/>
    <property type="match status" value="1"/>
</dbReference>
<dbReference type="EMBL" id="OBDY01000023">
    <property type="protein sequence ID" value="SNY61988.1"/>
    <property type="molecule type" value="Genomic_DNA"/>
</dbReference>
<comment type="similarity">
    <text evidence="2">Belongs to the major facilitator superfamily. TCR/Tet family.</text>
</comment>
<evidence type="ECO:0000256" key="7">
    <source>
        <dbReference type="ARBA" id="ARBA00023136"/>
    </source>
</evidence>
<dbReference type="NCBIfam" id="TIGR00711">
    <property type="entry name" value="efflux_EmrB"/>
    <property type="match status" value="1"/>
</dbReference>
<feature type="transmembrane region" description="Helical" evidence="8">
    <location>
        <begin position="21"/>
        <end position="43"/>
    </location>
</feature>
<keyword evidence="5 8" id="KW-0812">Transmembrane</keyword>
<feature type="transmembrane region" description="Helical" evidence="8">
    <location>
        <begin position="114"/>
        <end position="135"/>
    </location>
</feature>
<feature type="transmembrane region" description="Helical" evidence="8">
    <location>
        <begin position="180"/>
        <end position="200"/>
    </location>
</feature>
<dbReference type="CDD" id="cd17502">
    <property type="entry name" value="MFS_Azr1_MDR_like"/>
    <property type="match status" value="1"/>
</dbReference>
<feature type="transmembrane region" description="Helical" evidence="8">
    <location>
        <begin position="280"/>
        <end position="305"/>
    </location>
</feature>
<dbReference type="AlphaFoldDB" id="A0A285JP01"/>
<feature type="transmembrane region" description="Helical" evidence="8">
    <location>
        <begin position="242"/>
        <end position="260"/>
    </location>
</feature>
<feature type="transmembrane region" description="Helical" evidence="8">
    <location>
        <begin position="86"/>
        <end position="108"/>
    </location>
</feature>
<feature type="transmembrane region" description="Helical" evidence="8">
    <location>
        <begin position="147"/>
        <end position="168"/>
    </location>
</feature>
<dbReference type="PANTHER" id="PTHR23501">
    <property type="entry name" value="MAJOR FACILITATOR SUPERFAMILY"/>
    <property type="match status" value="1"/>
</dbReference>
<accession>A0A285JP01</accession>
<dbReference type="Pfam" id="PF07690">
    <property type="entry name" value="MFS_1"/>
    <property type="match status" value="1"/>
</dbReference>
<gene>
    <name evidence="10" type="ORF">SAMN05421748_12358</name>
</gene>
<evidence type="ECO:0000256" key="8">
    <source>
        <dbReference type="SAM" id="Phobius"/>
    </source>
</evidence>
<feature type="transmembrane region" description="Helical" evidence="8">
    <location>
        <begin position="499"/>
        <end position="518"/>
    </location>
</feature>
<dbReference type="GO" id="GO:0022857">
    <property type="term" value="F:transmembrane transporter activity"/>
    <property type="evidence" value="ECO:0007669"/>
    <property type="project" value="InterPro"/>
</dbReference>
<dbReference type="InterPro" id="IPR004638">
    <property type="entry name" value="EmrB-like"/>
</dbReference>
<name>A0A285JP01_9ACTN</name>
<dbReference type="PANTHER" id="PTHR23501:SF197">
    <property type="entry name" value="COMD"/>
    <property type="match status" value="1"/>
</dbReference>
<evidence type="ECO:0000256" key="1">
    <source>
        <dbReference type="ARBA" id="ARBA00004651"/>
    </source>
</evidence>
<comment type="subcellular location">
    <subcellularLocation>
        <location evidence="1">Cell membrane</location>
        <topology evidence="1">Multi-pass membrane protein</topology>
    </subcellularLocation>
</comment>
<proteinExistence type="inferred from homology"/>
<sequence length="576" mass="61009">MTATVTEPPGVDLTHRQVLQVLGGLMLGLLLASLDQTIVASAIRTIGDDLHGLSAQAWVTTAYLITSTISTPLYGKLSDIYGRKRFFLAAITIFVIGSAACSFAQSMYELAAYRAFQGLGAGGLFSLALAIIGDIVPARERARYQGYFLAVFGTSSVLGPVIGGFFAGADQILGITGWRWVFLVNVPIGIVALIVVAKVLRLQQERREHRIDWWGAAWLCVALVPLLTIAEQGRSWGWDSGRALICYGIGVAGLLLFVLAEWRMGEDALIPLRFFRNRTFSLTAAGGFIVGLGMFGGLAVLPLYLQIVQGSSPTESGLQLLPLTLGLMAGSVISGQLISRTGKYKIFPILGSVFAAAGMWLLHTVGVDTPFWRTGVFMAVLGLGLGLVLQPITLAVQNAMSAREIGVATSSATFFRQMGATAGTALFLSLLFSTVGQNIADAVRAAGPTFQQALADPANSAVAEALRGGADLNDTSFLNGLSAVVAYPFKAGFSQSMDMIFLAAAVVIVAALVIFAFLPQIPLRTQSGLAARAAEEKAEGRHAAESHPEGHRVVVAEHVGNHEIGVHRAVPRPEQS</sequence>
<dbReference type="InterPro" id="IPR020846">
    <property type="entry name" value="MFS_dom"/>
</dbReference>
<reference evidence="10 11" key="1">
    <citation type="submission" date="2017-09" db="EMBL/GenBank/DDBJ databases">
        <authorList>
            <person name="Ehlers B."/>
            <person name="Leendertz F.H."/>
        </authorList>
    </citation>
    <scope>NUCLEOTIDE SEQUENCE [LARGE SCALE GENOMIC DNA]</scope>
    <source>
        <strain evidence="10 11">CGMCC 4.6857</strain>
    </source>
</reference>
<evidence type="ECO:0000259" key="9">
    <source>
        <dbReference type="PROSITE" id="PS50850"/>
    </source>
</evidence>
<feature type="transmembrane region" description="Helical" evidence="8">
    <location>
        <begin position="55"/>
        <end position="74"/>
    </location>
</feature>
<keyword evidence="7 8" id="KW-0472">Membrane</keyword>
<keyword evidence="3" id="KW-0813">Transport</keyword>
<dbReference type="GO" id="GO:0005886">
    <property type="term" value="C:plasma membrane"/>
    <property type="evidence" value="ECO:0007669"/>
    <property type="project" value="UniProtKB-SubCell"/>
</dbReference>